<organism evidence="2">
    <name type="scientific">Oryza glumipatula</name>
    <dbReference type="NCBI Taxonomy" id="40148"/>
    <lineage>
        <taxon>Eukaryota</taxon>
        <taxon>Viridiplantae</taxon>
        <taxon>Streptophyta</taxon>
        <taxon>Embryophyta</taxon>
        <taxon>Tracheophyta</taxon>
        <taxon>Spermatophyta</taxon>
        <taxon>Magnoliopsida</taxon>
        <taxon>Liliopsida</taxon>
        <taxon>Poales</taxon>
        <taxon>Poaceae</taxon>
        <taxon>BOP clade</taxon>
        <taxon>Oryzoideae</taxon>
        <taxon>Oryzeae</taxon>
        <taxon>Oryzinae</taxon>
        <taxon>Oryza</taxon>
    </lineage>
</organism>
<proteinExistence type="predicted"/>
<dbReference type="HOGENOM" id="CLU_2018794_0_0_1"/>
<sequence length="123" mass="13850">MPTTKGRPRPQASWAMARGLGFNNIEERRREANEHAKPTKASRMGTGQHDQIVRMNAKAKYQRPGLSEIREIHLTALLPHLHATAGSYSKGPTRYRMGEVDVCLEDADEPSLLELAIHRHSSR</sequence>
<reference evidence="2" key="1">
    <citation type="submission" date="2015-04" db="UniProtKB">
        <authorList>
            <consortium name="EnsemblPlants"/>
        </authorList>
    </citation>
    <scope>IDENTIFICATION</scope>
</reference>
<accession>A0A0D9ZAJ1</accession>
<name>A0A0D9ZAJ1_9ORYZ</name>
<keyword evidence="3" id="KW-1185">Reference proteome</keyword>
<protein>
    <submittedName>
        <fullName evidence="2">Uncharacterized protein</fullName>
    </submittedName>
</protein>
<dbReference type="Proteomes" id="UP000026961">
    <property type="component" value="Chromosome 3"/>
</dbReference>
<reference evidence="2" key="2">
    <citation type="submission" date="2018-05" db="EMBL/GenBank/DDBJ databases">
        <title>OgluRS3 (Oryza glumaepatula Reference Sequence Version 3).</title>
        <authorList>
            <person name="Zhang J."/>
            <person name="Kudrna D."/>
            <person name="Lee S."/>
            <person name="Talag J."/>
            <person name="Welchert J."/>
            <person name="Wing R.A."/>
        </authorList>
    </citation>
    <scope>NUCLEOTIDE SEQUENCE [LARGE SCALE GENOMIC DNA]</scope>
</reference>
<evidence type="ECO:0000256" key="1">
    <source>
        <dbReference type="SAM" id="MobiDB-lite"/>
    </source>
</evidence>
<feature type="compositionally biased region" description="Basic and acidic residues" evidence="1">
    <location>
        <begin position="25"/>
        <end position="37"/>
    </location>
</feature>
<dbReference type="AlphaFoldDB" id="A0A0D9ZAJ1"/>
<dbReference type="EnsemblPlants" id="OGLUM03G26840.1">
    <property type="protein sequence ID" value="OGLUM03G26840.1"/>
    <property type="gene ID" value="OGLUM03G26840"/>
</dbReference>
<evidence type="ECO:0000313" key="3">
    <source>
        <dbReference type="Proteomes" id="UP000026961"/>
    </source>
</evidence>
<feature type="region of interest" description="Disordered" evidence="1">
    <location>
        <begin position="1"/>
        <end position="49"/>
    </location>
</feature>
<evidence type="ECO:0000313" key="2">
    <source>
        <dbReference type="EnsemblPlants" id="OGLUM03G26840.1"/>
    </source>
</evidence>
<dbReference type="Gramene" id="OGLUM03G26840.1">
    <property type="protein sequence ID" value="OGLUM03G26840.1"/>
    <property type="gene ID" value="OGLUM03G26840"/>
</dbReference>